<dbReference type="Pfam" id="PF20008">
    <property type="entry name" value="DUF6429"/>
    <property type="match status" value="1"/>
</dbReference>
<dbReference type="AlphaFoldDB" id="A0A939KGN8"/>
<reference evidence="2" key="1">
    <citation type="submission" date="2021-03" db="EMBL/GenBank/DDBJ databases">
        <title>Proteiniclasticum marinus sp. nov., isolated from tidal flat sediment.</title>
        <authorList>
            <person name="Namirimu T."/>
            <person name="Yang J.-A."/>
            <person name="Yang S.-H."/>
            <person name="Kim Y.-J."/>
            <person name="Kwon K.K."/>
        </authorList>
    </citation>
    <scope>NUCLEOTIDE SEQUENCE</scope>
    <source>
        <strain evidence="2">SCR006</strain>
    </source>
</reference>
<protein>
    <submittedName>
        <fullName evidence="2">Transposase</fullName>
    </submittedName>
</protein>
<sequence length="78" mass="8986">MTLLLLYLTRFSEKEGGFTTENLSWKGYPFTVLNSFSDQGFISQGKHPSRSKSVWITPEGVAQARRLLEQYGIEERKE</sequence>
<keyword evidence="3" id="KW-1185">Reference proteome</keyword>
<evidence type="ECO:0000313" key="3">
    <source>
        <dbReference type="Proteomes" id="UP000664218"/>
    </source>
</evidence>
<organism evidence="2 3">
    <name type="scientific">Proteiniclasticum aestuarii</name>
    <dbReference type="NCBI Taxonomy" id="2817862"/>
    <lineage>
        <taxon>Bacteria</taxon>
        <taxon>Bacillati</taxon>
        <taxon>Bacillota</taxon>
        <taxon>Clostridia</taxon>
        <taxon>Eubacteriales</taxon>
        <taxon>Clostridiaceae</taxon>
        <taxon>Proteiniclasticum</taxon>
    </lineage>
</organism>
<evidence type="ECO:0000259" key="1">
    <source>
        <dbReference type="Pfam" id="PF20008"/>
    </source>
</evidence>
<proteinExistence type="predicted"/>
<dbReference type="Proteomes" id="UP000664218">
    <property type="component" value="Unassembled WGS sequence"/>
</dbReference>
<gene>
    <name evidence="2" type="ORF">J3A84_06265</name>
</gene>
<feature type="domain" description="DUF6429" evidence="1">
    <location>
        <begin position="1"/>
        <end position="73"/>
    </location>
</feature>
<dbReference type="InterPro" id="IPR045489">
    <property type="entry name" value="DUF6429"/>
</dbReference>
<name>A0A939KGN8_9CLOT</name>
<comment type="caution">
    <text evidence="2">The sequence shown here is derived from an EMBL/GenBank/DDBJ whole genome shotgun (WGS) entry which is preliminary data.</text>
</comment>
<evidence type="ECO:0000313" key="2">
    <source>
        <dbReference type="EMBL" id="MBO1264629.1"/>
    </source>
</evidence>
<accession>A0A939KGN8</accession>
<dbReference type="EMBL" id="JAFNJU010000004">
    <property type="protein sequence ID" value="MBO1264629.1"/>
    <property type="molecule type" value="Genomic_DNA"/>
</dbReference>